<dbReference type="Gene3D" id="2.60.40.1120">
    <property type="entry name" value="Carboxypeptidase-like, regulatory domain"/>
    <property type="match status" value="1"/>
</dbReference>
<evidence type="ECO:0000259" key="9">
    <source>
        <dbReference type="Pfam" id="PF07715"/>
    </source>
</evidence>
<dbReference type="EMBL" id="JAKZGO010000006">
    <property type="protein sequence ID" value="MCH7413735.1"/>
    <property type="molecule type" value="Genomic_DNA"/>
</dbReference>
<evidence type="ECO:0000256" key="4">
    <source>
        <dbReference type="ARBA" id="ARBA00022692"/>
    </source>
</evidence>
<keyword evidence="2 7" id="KW-0813">Transport</keyword>
<evidence type="ECO:0000256" key="8">
    <source>
        <dbReference type="SAM" id="SignalP"/>
    </source>
</evidence>
<dbReference type="InterPro" id="IPR037066">
    <property type="entry name" value="Plug_dom_sf"/>
</dbReference>
<comment type="caution">
    <text evidence="10">The sequence shown here is derived from an EMBL/GenBank/DDBJ whole genome shotgun (WGS) entry which is preliminary data.</text>
</comment>
<evidence type="ECO:0000256" key="6">
    <source>
        <dbReference type="ARBA" id="ARBA00023237"/>
    </source>
</evidence>
<keyword evidence="8" id="KW-0732">Signal</keyword>
<dbReference type="Gene3D" id="2.40.170.20">
    <property type="entry name" value="TonB-dependent receptor, beta-barrel domain"/>
    <property type="match status" value="1"/>
</dbReference>
<keyword evidence="4 7" id="KW-0812">Transmembrane</keyword>
<dbReference type="RefSeq" id="WP_241411721.1">
    <property type="nucleotide sequence ID" value="NZ_JAKZGO010000006.1"/>
</dbReference>
<reference evidence="10" key="1">
    <citation type="submission" date="2022-03" db="EMBL/GenBank/DDBJ databases">
        <title>De novo assembled genomes of Belliella spp. (Cyclobacteriaceae) strains.</title>
        <authorList>
            <person name="Szabo A."/>
            <person name="Korponai K."/>
            <person name="Felfoldi T."/>
        </authorList>
    </citation>
    <scope>NUCLEOTIDE SEQUENCE</scope>
    <source>
        <strain evidence="10">DSM 111903</strain>
    </source>
</reference>
<feature type="domain" description="TonB-dependent receptor plug" evidence="9">
    <location>
        <begin position="124"/>
        <end position="233"/>
    </location>
</feature>
<dbReference type="InterPro" id="IPR008969">
    <property type="entry name" value="CarboxyPept-like_regulatory"/>
</dbReference>
<name>A0ABS9VBE0_9BACT</name>
<dbReference type="InterPro" id="IPR023997">
    <property type="entry name" value="TonB-dep_OMP_SusC/RagA_CS"/>
</dbReference>
<dbReference type="PROSITE" id="PS52016">
    <property type="entry name" value="TONB_DEPENDENT_REC_3"/>
    <property type="match status" value="1"/>
</dbReference>
<dbReference type="SUPFAM" id="SSF49464">
    <property type="entry name" value="Carboxypeptidase regulatory domain-like"/>
    <property type="match status" value="1"/>
</dbReference>
<protein>
    <submittedName>
        <fullName evidence="10">TonB-dependent receptor</fullName>
    </submittedName>
</protein>
<feature type="signal peptide" evidence="8">
    <location>
        <begin position="1"/>
        <end position="28"/>
    </location>
</feature>
<evidence type="ECO:0000256" key="5">
    <source>
        <dbReference type="ARBA" id="ARBA00023136"/>
    </source>
</evidence>
<evidence type="ECO:0000256" key="1">
    <source>
        <dbReference type="ARBA" id="ARBA00004571"/>
    </source>
</evidence>
<dbReference type="Proteomes" id="UP001165430">
    <property type="component" value="Unassembled WGS sequence"/>
</dbReference>
<dbReference type="NCBIfam" id="TIGR04057">
    <property type="entry name" value="SusC_RagA_signa"/>
    <property type="match status" value="1"/>
</dbReference>
<keyword evidence="5 7" id="KW-0472">Membrane</keyword>
<organism evidence="10 11">
    <name type="scientific">Belliella alkalica</name>
    <dbReference type="NCBI Taxonomy" id="1730871"/>
    <lineage>
        <taxon>Bacteria</taxon>
        <taxon>Pseudomonadati</taxon>
        <taxon>Bacteroidota</taxon>
        <taxon>Cytophagia</taxon>
        <taxon>Cytophagales</taxon>
        <taxon>Cyclobacteriaceae</taxon>
        <taxon>Belliella</taxon>
    </lineage>
</organism>
<comment type="subcellular location">
    <subcellularLocation>
        <location evidence="1 7">Cell outer membrane</location>
        <topology evidence="1 7">Multi-pass membrane protein</topology>
    </subcellularLocation>
</comment>
<comment type="similarity">
    <text evidence="7">Belongs to the TonB-dependent receptor family.</text>
</comment>
<evidence type="ECO:0000256" key="7">
    <source>
        <dbReference type="PROSITE-ProRule" id="PRU01360"/>
    </source>
</evidence>
<keyword evidence="10" id="KW-0675">Receptor</keyword>
<evidence type="ECO:0000256" key="3">
    <source>
        <dbReference type="ARBA" id="ARBA00022452"/>
    </source>
</evidence>
<dbReference type="Pfam" id="PF07715">
    <property type="entry name" value="Plug"/>
    <property type="match status" value="1"/>
</dbReference>
<keyword evidence="6 7" id="KW-0998">Cell outer membrane</keyword>
<keyword evidence="3 7" id="KW-1134">Transmembrane beta strand</keyword>
<dbReference type="InterPro" id="IPR039426">
    <property type="entry name" value="TonB-dep_rcpt-like"/>
</dbReference>
<dbReference type="InterPro" id="IPR036942">
    <property type="entry name" value="Beta-barrel_TonB_sf"/>
</dbReference>
<evidence type="ECO:0000313" key="11">
    <source>
        <dbReference type="Proteomes" id="UP001165430"/>
    </source>
</evidence>
<dbReference type="SUPFAM" id="SSF56935">
    <property type="entry name" value="Porins"/>
    <property type="match status" value="1"/>
</dbReference>
<dbReference type="InterPro" id="IPR023996">
    <property type="entry name" value="TonB-dep_OMP_SusC/RagA"/>
</dbReference>
<keyword evidence="11" id="KW-1185">Reference proteome</keyword>
<dbReference type="Pfam" id="PF13715">
    <property type="entry name" value="CarbopepD_reg_2"/>
    <property type="match status" value="1"/>
</dbReference>
<evidence type="ECO:0000256" key="2">
    <source>
        <dbReference type="ARBA" id="ARBA00022448"/>
    </source>
</evidence>
<sequence>MKTHYFKIIGPFMLCLLLSINVQNQLHAQTNKTVSGIVIDSNTKEGIPGVNVIEKGTSNGTITEIDGSFTISLTTSNPIVEFTFIGYSKREINIGNQTMLDVELTEDISELGEVIVVGYGTQQKANLTGAVSTVSKEMIENRPVPNLATALQGTTPGLNVTRNTGQPGAEGINIQVRGATSANGNVNPLLMVDGVPAPLFTMQTLNPNDIESVTVLKDAAAAAIYGAQAAGGVILVTTKAGKSGKTVFEYSNQIGTEWALNVPGRLSLLEEAEYSNLARANRGLAPEFNDEALQFIRDGVEFVPDPNNPNRWITFNQQSIRDQVLRDNSPMQTHNFSARGGNEKTNFLVSMGYYEKAGVFKVGPDNFNRYNARINLGTALTKHIRLDSRIAYTQHNTEAPSVGASGYGLLQQVYQARVRFPIFMPDGRLFGGAGTSGNNSYATLSEGGYDNTSRNDFDGVFTATAKDFVKGLQIRAIYGRQYRTLDRDRFARTVNLWDRGGENPAFILNNPNVYELTKQRILNTSFQMLADYDLEISEKHKFHVLGGYQYEDYRFTSLFSQARALISNDLPSINLGDENSRITNENINTTANQSVFGRLNYSYDGKYLVEATVRGDENSRLAPGLRFKVFPSASAGWNIHREGFMQDNLNFISELKLRASWGRLGSALAPDIIGSYDYLSLLARGSSLVMGGSEQRTTYFWENRVPSSTLSWETIETFNYGTDMGFLENKLQISFDYYIKHNRDMLTPLQLPGTFGVGTPRINNGVLKSWGWELEMQYRNKIGDDFSYNVGFNLSDNNNRLVEFSGRNVVNLGLNNIVEGYPLGTIWGYQTAPGYFSSIEEVQNSPFQDNNAGVGDIRYINQDGDNRITPGRGTTDDPGDMTLLGSTQQRLLFGLNASANYKNFDFSIFFQGVGRRSFLPTRDMIAPLMQGWFMPMEHHRDYWTPENPDAAFPRPFLNGFHNYLPSDRWVLDGSYIRLKNIQIGYSFSPSLLQKAKISRARIFVTGQDLWTKTNMGVFNGVFDPENTNNVRADYPFFGTFAGGINLTF</sequence>
<dbReference type="NCBIfam" id="TIGR04056">
    <property type="entry name" value="OMP_RagA_SusC"/>
    <property type="match status" value="1"/>
</dbReference>
<dbReference type="Gene3D" id="2.170.130.10">
    <property type="entry name" value="TonB-dependent receptor, plug domain"/>
    <property type="match status" value="1"/>
</dbReference>
<accession>A0ABS9VBE0</accession>
<gene>
    <name evidence="10" type="ORF">MM213_09575</name>
</gene>
<proteinExistence type="inferred from homology"/>
<evidence type="ECO:0000313" key="10">
    <source>
        <dbReference type="EMBL" id="MCH7413735.1"/>
    </source>
</evidence>
<feature type="chain" id="PRO_5047214201" evidence="8">
    <location>
        <begin position="29"/>
        <end position="1048"/>
    </location>
</feature>
<dbReference type="InterPro" id="IPR012910">
    <property type="entry name" value="Plug_dom"/>
</dbReference>